<keyword evidence="4" id="KW-1015">Disulfide bond</keyword>
<keyword evidence="5" id="KW-0325">Glycoprotein</keyword>
<comment type="similarity">
    <text evidence="6">Belongs to the polysaccharide monooxygenase AA13 family.</text>
</comment>
<keyword evidence="7" id="KW-0732">Signal</keyword>
<evidence type="ECO:0000256" key="2">
    <source>
        <dbReference type="ARBA" id="ARBA00022723"/>
    </source>
</evidence>
<dbReference type="PANTHER" id="PTHR36575">
    <property type="entry name" value="BINDING PROTEIN, PUTATIVE (AFU_ORTHOLOGUE AFUA_1G14430)-RELATED"/>
    <property type="match status" value="1"/>
</dbReference>
<keyword evidence="3" id="KW-0186">Copper</keyword>
<dbReference type="PANTHER" id="PTHR36575:SF2">
    <property type="entry name" value="CHITIN-BINDING TYPE-4 DOMAIN-CONTAINING PROTEIN-RELATED"/>
    <property type="match status" value="1"/>
</dbReference>
<keyword evidence="10" id="KW-1185">Reference proteome</keyword>
<sequence>MRSLTGSNLVVAFAAALLQAGGALGHGRVTSPTPRAYGNAALAACGNAVLTTLKSDLTGPIENSVKKIDSAYNATACHLYFCKGAQWEDNTSNTRVYKPGSSVEFLFDLVAHHTGTANVSIVDVTTQKTIGSPVFYWPVYANDSLGPPDWPANQTDFKITIPTTLGSQCTTKGKCAIQFWWWAYSNGQTYENCVDFTTV</sequence>
<name>A0A067SXJ4_GALM3</name>
<keyword evidence="2" id="KW-0479">Metal-binding</keyword>
<gene>
    <name evidence="9" type="ORF">GALMADRAFT_213393</name>
</gene>
<evidence type="ECO:0000256" key="3">
    <source>
        <dbReference type="ARBA" id="ARBA00023008"/>
    </source>
</evidence>
<dbReference type="Gene3D" id="2.70.50.70">
    <property type="match status" value="1"/>
</dbReference>
<dbReference type="InterPro" id="IPR004302">
    <property type="entry name" value="Cellulose/chitin-bd_N"/>
</dbReference>
<evidence type="ECO:0000313" key="9">
    <source>
        <dbReference type="EMBL" id="KDR72409.1"/>
    </source>
</evidence>
<feature type="chain" id="PRO_5001646253" description="Chitin-binding type-4 domain-containing protein" evidence="7">
    <location>
        <begin position="26"/>
        <end position="199"/>
    </location>
</feature>
<reference evidence="10" key="1">
    <citation type="journal article" date="2014" name="Proc. Natl. Acad. Sci. U.S.A.">
        <title>Extensive sampling of basidiomycete genomes demonstrates inadequacy of the white-rot/brown-rot paradigm for wood decay fungi.</title>
        <authorList>
            <person name="Riley R."/>
            <person name="Salamov A.A."/>
            <person name="Brown D.W."/>
            <person name="Nagy L.G."/>
            <person name="Floudas D."/>
            <person name="Held B.W."/>
            <person name="Levasseur A."/>
            <person name="Lombard V."/>
            <person name="Morin E."/>
            <person name="Otillar R."/>
            <person name="Lindquist E.A."/>
            <person name="Sun H."/>
            <person name="LaButti K.M."/>
            <person name="Schmutz J."/>
            <person name="Jabbour D."/>
            <person name="Luo H."/>
            <person name="Baker S.E."/>
            <person name="Pisabarro A.G."/>
            <person name="Walton J.D."/>
            <person name="Blanchette R.A."/>
            <person name="Henrissat B."/>
            <person name="Martin F."/>
            <person name="Cullen D."/>
            <person name="Hibbett D.S."/>
            <person name="Grigoriev I.V."/>
        </authorList>
    </citation>
    <scope>NUCLEOTIDE SEQUENCE [LARGE SCALE GENOMIC DNA]</scope>
    <source>
        <strain evidence="10">CBS 339.88</strain>
    </source>
</reference>
<feature type="domain" description="Chitin-binding type-4" evidence="8">
    <location>
        <begin position="26"/>
        <end position="196"/>
    </location>
</feature>
<evidence type="ECO:0000256" key="5">
    <source>
        <dbReference type="ARBA" id="ARBA00023180"/>
    </source>
</evidence>
<evidence type="ECO:0000256" key="4">
    <source>
        <dbReference type="ARBA" id="ARBA00023157"/>
    </source>
</evidence>
<dbReference type="OrthoDB" id="120613at2759"/>
<evidence type="ECO:0000313" key="10">
    <source>
        <dbReference type="Proteomes" id="UP000027222"/>
    </source>
</evidence>
<accession>A0A067SXJ4</accession>
<comment type="cofactor">
    <cofactor evidence="1">
        <name>Cu(2+)</name>
        <dbReference type="ChEBI" id="CHEBI:29036"/>
    </cofactor>
</comment>
<dbReference type="AlphaFoldDB" id="A0A067SXJ4"/>
<dbReference type="Pfam" id="PF03067">
    <property type="entry name" value="LPMO_10"/>
    <property type="match status" value="1"/>
</dbReference>
<dbReference type="EMBL" id="KL142389">
    <property type="protein sequence ID" value="KDR72409.1"/>
    <property type="molecule type" value="Genomic_DNA"/>
</dbReference>
<evidence type="ECO:0000256" key="1">
    <source>
        <dbReference type="ARBA" id="ARBA00001973"/>
    </source>
</evidence>
<protein>
    <recommendedName>
        <fullName evidence="8">Chitin-binding type-4 domain-containing protein</fullName>
    </recommendedName>
</protein>
<evidence type="ECO:0000256" key="6">
    <source>
        <dbReference type="ARBA" id="ARBA00034311"/>
    </source>
</evidence>
<proteinExistence type="inferred from homology"/>
<dbReference type="HOGENOM" id="CLU_053021_2_0_1"/>
<evidence type="ECO:0000259" key="8">
    <source>
        <dbReference type="Pfam" id="PF03067"/>
    </source>
</evidence>
<dbReference type="InterPro" id="IPR052282">
    <property type="entry name" value="Starch-active_LPMO"/>
</dbReference>
<dbReference type="GO" id="GO:0046872">
    <property type="term" value="F:metal ion binding"/>
    <property type="evidence" value="ECO:0007669"/>
    <property type="project" value="UniProtKB-KW"/>
</dbReference>
<dbReference type="Proteomes" id="UP000027222">
    <property type="component" value="Unassembled WGS sequence"/>
</dbReference>
<organism evidence="9 10">
    <name type="scientific">Galerina marginata (strain CBS 339.88)</name>
    <dbReference type="NCBI Taxonomy" id="685588"/>
    <lineage>
        <taxon>Eukaryota</taxon>
        <taxon>Fungi</taxon>
        <taxon>Dikarya</taxon>
        <taxon>Basidiomycota</taxon>
        <taxon>Agaricomycotina</taxon>
        <taxon>Agaricomycetes</taxon>
        <taxon>Agaricomycetidae</taxon>
        <taxon>Agaricales</taxon>
        <taxon>Agaricineae</taxon>
        <taxon>Strophariaceae</taxon>
        <taxon>Galerina</taxon>
    </lineage>
</organism>
<feature type="signal peptide" evidence="7">
    <location>
        <begin position="1"/>
        <end position="25"/>
    </location>
</feature>
<evidence type="ECO:0000256" key="7">
    <source>
        <dbReference type="SAM" id="SignalP"/>
    </source>
</evidence>